<evidence type="ECO:0000256" key="3">
    <source>
        <dbReference type="ARBA" id="ARBA00022840"/>
    </source>
</evidence>
<dbReference type="GO" id="GO:0016887">
    <property type="term" value="F:ATP hydrolysis activity"/>
    <property type="evidence" value="ECO:0007669"/>
    <property type="project" value="InterPro"/>
</dbReference>
<dbReference type="PROSITE" id="PS50893">
    <property type="entry name" value="ABC_TRANSPORTER_2"/>
    <property type="match status" value="1"/>
</dbReference>
<dbReference type="InterPro" id="IPR027417">
    <property type="entry name" value="P-loop_NTPase"/>
</dbReference>
<dbReference type="InterPro" id="IPR003593">
    <property type="entry name" value="AAA+_ATPase"/>
</dbReference>
<dbReference type="InterPro" id="IPR050166">
    <property type="entry name" value="ABC_transporter_ATP-bind"/>
</dbReference>
<name>A0A398CJH1_9BACL</name>
<accession>A0A398CJH1</accession>
<gene>
    <name evidence="5" type="ORF">D3H35_16280</name>
</gene>
<dbReference type="Proteomes" id="UP000266340">
    <property type="component" value="Unassembled WGS sequence"/>
</dbReference>
<evidence type="ECO:0000313" key="6">
    <source>
        <dbReference type="Proteomes" id="UP000266340"/>
    </source>
</evidence>
<sequence length="257" mass="28668">MTDAGELVVRSLNKSFVRDGDELRVLSGIEFKVKPGEFVSLIGPSGCGKSTLLKIVAGLDLDHQGTVHLSGKPVDRPSRDKGFIFQEHRLFPWLNVENNIAADLRLKDPEVRKRVDEMIALVKLTGFEKAYPRELSGGMSQRVAIARALVRDPGVLLLDEPFGALDAFTRHHMQEALLDIWQKNGTTMLLVTHDIDEAVYLSDRIIVMDARPGSVKEIVPIDLPHPRNRVGPAFQELRAKVLSVLERSLPVKDDWAI</sequence>
<reference evidence="5 6" key="1">
    <citation type="submission" date="2018-09" db="EMBL/GenBank/DDBJ databases">
        <title>Cohnella cavernae sp. nov., isolated from a karst cave.</title>
        <authorList>
            <person name="Zhu H."/>
        </authorList>
    </citation>
    <scope>NUCLEOTIDE SEQUENCE [LARGE SCALE GENOMIC DNA]</scope>
    <source>
        <strain evidence="5 6">K2E09-144</strain>
    </source>
</reference>
<keyword evidence="6" id="KW-1185">Reference proteome</keyword>
<dbReference type="OrthoDB" id="18967at2"/>
<evidence type="ECO:0000256" key="1">
    <source>
        <dbReference type="ARBA" id="ARBA00022448"/>
    </source>
</evidence>
<organism evidence="5 6">
    <name type="scientific">Cohnella faecalis</name>
    <dbReference type="NCBI Taxonomy" id="2315694"/>
    <lineage>
        <taxon>Bacteria</taxon>
        <taxon>Bacillati</taxon>
        <taxon>Bacillota</taxon>
        <taxon>Bacilli</taxon>
        <taxon>Bacillales</taxon>
        <taxon>Paenibacillaceae</taxon>
        <taxon>Cohnella</taxon>
    </lineage>
</organism>
<dbReference type="RefSeq" id="WP_119150324.1">
    <property type="nucleotide sequence ID" value="NZ_JBHSOV010000001.1"/>
</dbReference>
<dbReference type="GO" id="GO:0005524">
    <property type="term" value="F:ATP binding"/>
    <property type="evidence" value="ECO:0007669"/>
    <property type="project" value="UniProtKB-KW"/>
</dbReference>
<dbReference type="AlphaFoldDB" id="A0A398CJH1"/>
<dbReference type="CDD" id="cd03293">
    <property type="entry name" value="ABC_NrtD_SsuB_transporters"/>
    <property type="match status" value="1"/>
</dbReference>
<dbReference type="SMART" id="SM00382">
    <property type="entry name" value="AAA"/>
    <property type="match status" value="1"/>
</dbReference>
<dbReference type="Pfam" id="PF00005">
    <property type="entry name" value="ABC_tran"/>
    <property type="match status" value="1"/>
</dbReference>
<keyword evidence="2" id="KW-0547">Nucleotide-binding</keyword>
<evidence type="ECO:0000259" key="4">
    <source>
        <dbReference type="PROSITE" id="PS50893"/>
    </source>
</evidence>
<proteinExistence type="predicted"/>
<keyword evidence="3 5" id="KW-0067">ATP-binding</keyword>
<dbReference type="PANTHER" id="PTHR42788:SF13">
    <property type="entry name" value="ALIPHATIC SULFONATES IMPORT ATP-BINDING PROTEIN SSUB"/>
    <property type="match status" value="1"/>
</dbReference>
<dbReference type="InterPro" id="IPR003439">
    <property type="entry name" value="ABC_transporter-like_ATP-bd"/>
</dbReference>
<evidence type="ECO:0000313" key="5">
    <source>
        <dbReference type="EMBL" id="RIE02282.1"/>
    </source>
</evidence>
<dbReference type="SUPFAM" id="SSF52540">
    <property type="entry name" value="P-loop containing nucleoside triphosphate hydrolases"/>
    <property type="match status" value="1"/>
</dbReference>
<keyword evidence="1" id="KW-0813">Transport</keyword>
<dbReference type="PANTHER" id="PTHR42788">
    <property type="entry name" value="TAURINE IMPORT ATP-BINDING PROTEIN-RELATED"/>
    <property type="match status" value="1"/>
</dbReference>
<protein>
    <submittedName>
        <fullName evidence="5">ABC transporter ATP-binding protein</fullName>
    </submittedName>
</protein>
<evidence type="ECO:0000256" key="2">
    <source>
        <dbReference type="ARBA" id="ARBA00022741"/>
    </source>
</evidence>
<dbReference type="PROSITE" id="PS00211">
    <property type="entry name" value="ABC_TRANSPORTER_1"/>
    <property type="match status" value="1"/>
</dbReference>
<dbReference type="Gene3D" id="3.40.50.300">
    <property type="entry name" value="P-loop containing nucleotide triphosphate hydrolases"/>
    <property type="match status" value="1"/>
</dbReference>
<feature type="domain" description="ABC transporter" evidence="4">
    <location>
        <begin position="9"/>
        <end position="235"/>
    </location>
</feature>
<dbReference type="EMBL" id="QXJM01000039">
    <property type="protein sequence ID" value="RIE02282.1"/>
    <property type="molecule type" value="Genomic_DNA"/>
</dbReference>
<comment type="caution">
    <text evidence="5">The sequence shown here is derived from an EMBL/GenBank/DDBJ whole genome shotgun (WGS) entry which is preliminary data.</text>
</comment>
<dbReference type="InterPro" id="IPR017871">
    <property type="entry name" value="ABC_transporter-like_CS"/>
</dbReference>